<dbReference type="KEGG" id="btab:109033077"/>
<dbReference type="AlphaFoldDB" id="A0A9P0C9L4"/>
<feature type="compositionally biased region" description="Polar residues" evidence="1">
    <location>
        <begin position="428"/>
        <end position="451"/>
    </location>
</feature>
<feature type="region of interest" description="Disordered" evidence="1">
    <location>
        <begin position="753"/>
        <end position="782"/>
    </location>
</feature>
<feature type="compositionally biased region" description="Basic and acidic residues" evidence="1">
    <location>
        <begin position="753"/>
        <end position="770"/>
    </location>
</feature>
<dbReference type="Proteomes" id="UP001152759">
    <property type="component" value="Chromosome 3"/>
</dbReference>
<name>A0A9P0C9L4_BEMTA</name>
<keyword evidence="3" id="KW-1185">Reference proteome</keyword>
<evidence type="ECO:0000256" key="1">
    <source>
        <dbReference type="SAM" id="MobiDB-lite"/>
    </source>
</evidence>
<sequence length="914" mass="101633">MGASWCKEYSESAGAESSLQTLLTKWSSKINCSNEETKWNWKWARRRQTKWKDRPEISAPRLLNPCFLEGAKWDNVILSVPDPEKSRPVAPPRRKRKRLPNPDATAYHGSFPDFLQQARCLDLGTDTSMSLSSLDPLGPRTPRTPRSALGPRRRLSSDFSDCDCSISSRTSLASIPVTDELYRKHHFLSISGSSFNVTQASLLSASTSSFKRTQNQKYTIKRRSTLQNITKKYNLTLSLPNLNLISKLSTRPSRDFTSLPDLRCGDVSKEAVMYAVMYGIKNEFTGNSRGRVSLKGLRTRTRRDSEGARRGFPTRSASQLSVSRFGSNLTGTFRESSAICEDQEEVTDCQNGNEDDHLRWPKSRSNCSSDQDESKICSDDRGKLSEENSVWSTENDLNSQLVDNEPSLNLTGSTNRDLVEKSGVPRTTDPTETKVPSISSRATLQTENSDASIAAQKTLTSQCPEETKDMCFDGSDKENLDTNLLLKYRNLKKSPRYLKTFRRLSQRQTEKVGCPLFFDKHHSCTCLRPRVKGQRFQSMSALPAAKPVLRNGLKKSLSVNHAQPVWKTSRCDVTQNCCGTRSDKNNNCRGSSPMIFENTFVTSNPHKPIVSGCNGGERFLVNGFTPSVTNLLQEELNCNSKQAEVNFPSLVNGGERIYFNGFAPSVVDLMQKESNCDSRRAAMVSPSLINEYAAVNGFNANLVQRELNCNSRQAEADCSSRISGGERILINGFVPSVADLAQKELNCNLRQAENDDHSSLVKKEADDQKLDTSIQNRSSENRHVLDTLGQRDADTSTLLVDPSVKRDQVVTLNKSPKEGFIDHESGVIQILRTSYTEKRSGAAPDAPVEQVTDCVTCDDSVVDFGDSFVDDVVKINVTPPSRSSSTSGSLCELEDDIYDMLVIASNQQTAEVKN</sequence>
<accession>A0A9P0C9L4</accession>
<feature type="region of interest" description="Disordered" evidence="1">
    <location>
        <begin position="81"/>
        <end position="109"/>
    </location>
</feature>
<feature type="region of interest" description="Disordered" evidence="1">
    <location>
        <begin position="296"/>
        <end position="318"/>
    </location>
</feature>
<organism evidence="2 3">
    <name type="scientific">Bemisia tabaci</name>
    <name type="common">Sweetpotato whitefly</name>
    <name type="synonym">Aleurodes tabaci</name>
    <dbReference type="NCBI Taxonomy" id="7038"/>
    <lineage>
        <taxon>Eukaryota</taxon>
        <taxon>Metazoa</taxon>
        <taxon>Ecdysozoa</taxon>
        <taxon>Arthropoda</taxon>
        <taxon>Hexapoda</taxon>
        <taxon>Insecta</taxon>
        <taxon>Pterygota</taxon>
        <taxon>Neoptera</taxon>
        <taxon>Paraneoptera</taxon>
        <taxon>Hemiptera</taxon>
        <taxon>Sternorrhyncha</taxon>
        <taxon>Aleyrodoidea</taxon>
        <taxon>Aleyrodidae</taxon>
        <taxon>Aleyrodinae</taxon>
        <taxon>Bemisia</taxon>
    </lineage>
</organism>
<protein>
    <submittedName>
        <fullName evidence="2">Uncharacterized protein</fullName>
    </submittedName>
</protein>
<evidence type="ECO:0000313" key="3">
    <source>
        <dbReference type="Proteomes" id="UP001152759"/>
    </source>
</evidence>
<evidence type="ECO:0000313" key="2">
    <source>
        <dbReference type="EMBL" id="CAH0769624.1"/>
    </source>
</evidence>
<gene>
    <name evidence="2" type="ORF">BEMITA_LOCUS6594</name>
</gene>
<feature type="compositionally biased region" description="Basic and acidic residues" evidence="1">
    <location>
        <begin position="372"/>
        <end position="386"/>
    </location>
</feature>
<feature type="region of interest" description="Disordered" evidence="1">
    <location>
        <begin position="131"/>
        <end position="154"/>
    </location>
</feature>
<proteinExistence type="predicted"/>
<feature type="region of interest" description="Disordered" evidence="1">
    <location>
        <begin position="349"/>
        <end position="451"/>
    </location>
</feature>
<reference evidence="2" key="1">
    <citation type="submission" date="2021-12" db="EMBL/GenBank/DDBJ databases">
        <authorList>
            <person name="King R."/>
        </authorList>
    </citation>
    <scope>NUCLEOTIDE SEQUENCE</scope>
</reference>
<dbReference type="EMBL" id="OU963864">
    <property type="protein sequence ID" value="CAH0769624.1"/>
    <property type="molecule type" value="Genomic_DNA"/>
</dbReference>
<feature type="compositionally biased region" description="Polar residues" evidence="1">
    <location>
        <begin position="387"/>
        <end position="416"/>
    </location>
</feature>